<dbReference type="Pfam" id="PF03151">
    <property type="entry name" value="TPT"/>
    <property type="match status" value="1"/>
</dbReference>
<evidence type="ECO:0000259" key="7">
    <source>
        <dbReference type="Pfam" id="PF03151"/>
    </source>
</evidence>
<evidence type="ECO:0000256" key="3">
    <source>
        <dbReference type="ARBA" id="ARBA00022989"/>
    </source>
</evidence>
<evidence type="ECO:0000313" key="9">
    <source>
        <dbReference type="Proteomes" id="UP000076798"/>
    </source>
</evidence>
<feature type="signal peptide" evidence="6">
    <location>
        <begin position="1"/>
        <end position="21"/>
    </location>
</feature>
<organism evidence="8 9">
    <name type="scientific">Sistotremastrum suecicum HHB10207 ss-3</name>
    <dbReference type="NCBI Taxonomy" id="1314776"/>
    <lineage>
        <taxon>Eukaryota</taxon>
        <taxon>Fungi</taxon>
        <taxon>Dikarya</taxon>
        <taxon>Basidiomycota</taxon>
        <taxon>Agaricomycotina</taxon>
        <taxon>Agaricomycetes</taxon>
        <taxon>Sistotremastrales</taxon>
        <taxon>Sistotremastraceae</taxon>
        <taxon>Sistotremastrum</taxon>
    </lineage>
</organism>
<keyword evidence="4 5" id="KW-0472">Membrane</keyword>
<comment type="subcellular location">
    <subcellularLocation>
        <location evidence="1">Membrane</location>
        <topology evidence="1">Multi-pass membrane protein</topology>
    </subcellularLocation>
</comment>
<keyword evidence="9" id="KW-1185">Reference proteome</keyword>
<feature type="transmembrane region" description="Helical" evidence="5">
    <location>
        <begin position="267"/>
        <end position="288"/>
    </location>
</feature>
<feature type="transmembrane region" description="Helical" evidence="5">
    <location>
        <begin position="72"/>
        <end position="93"/>
    </location>
</feature>
<protein>
    <submittedName>
        <fullName evidence="8">TPT-domain-containing protein</fullName>
    </submittedName>
</protein>
<reference evidence="8 9" key="1">
    <citation type="journal article" date="2016" name="Mol. Biol. Evol.">
        <title>Comparative Genomics of Early-Diverging Mushroom-Forming Fungi Provides Insights into the Origins of Lignocellulose Decay Capabilities.</title>
        <authorList>
            <person name="Nagy L.G."/>
            <person name="Riley R."/>
            <person name="Tritt A."/>
            <person name="Adam C."/>
            <person name="Daum C."/>
            <person name="Floudas D."/>
            <person name="Sun H."/>
            <person name="Yadav J.S."/>
            <person name="Pangilinan J."/>
            <person name="Larsson K.H."/>
            <person name="Matsuura K."/>
            <person name="Barry K."/>
            <person name="Labutti K."/>
            <person name="Kuo R."/>
            <person name="Ohm R.A."/>
            <person name="Bhattacharya S.S."/>
            <person name="Shirouzu T."/>
            <person name="Yoshinaga Y."/>
            <person name="Martin F.M."/>
            <person name="Grigoriev I.V."/>
            <person name="Hibbett D.S."/>
        </authorList>
    </citation>
    <scope>NUCLEOTIDE SEQUENCE [LARGE SCALE GENOMIC DNA]</scope>
    <source>
        <strain evidence="8 9">HHB10207 ss-3</strain>
    </source>
</reference>
<gene>
    <name evidence="8" type="ORF">SISSUDRAFT_978785</name>
</gene>
<dbReference type="AlphaFoldDB" id="A0A166HZW7"/>
<dbReference type="STRING" id="1314776.A0A166HZW7"/>
<feature type="transmembrane region" description="Helical" evidence="5">
    <location>
        <begin position="238"/>
        <end position="260"/>
    </location>
</feature>
<feature type="transmembrane region" description="Helical" evidence="5">
    <location>
        <begin position="39"/>
        <end position="60"/>
    </location>
</feature>
<evidence type="ECO:0000256" key="2">
    <source>
        <dbReference type="ARBA" id="ARBA00022692"/>
    </source>
</evidence>
<dbReference type="PANTHER" id="PTHR11132">
    <property type="entry name" value="SOLUTE CARRIER FAMILY 35"/>
    <property type="match status" value="1"/>
</dbReference>
<sequence length="449" mass="49113">MPSIATVRFVLLCCLWYMSSALSSNTGKQILNQFRLPVTLTIVQFGFVAGYCVLFASPVIPYTKIRSPTRSILRSTFPMGIFQVGGHVFSSVAMSRIPVSTVHTIKALSPLFTVATYACLFGVSYSMKTYASLIPLTLGVMLACSFDVSGSNALGLLCAFGSALVFVSSNIFFKKIMPSHTSSARETSAHKLDKINLLFYSSGMAFLLMIPLWMYYDLAAIASLWSTSSSRPGSSHSLVFYFLMNGTTHFAQNILAFTILSSTSPVTYSIASLVKRVAVIIIAIIWFSQAVHPVQGLGIGLTFVGLWMYNAAKDDVQKGENKLRRVEATRDLLLPVSREEHRMMVSSRSSSPNIEPITFTYPSYSEKAPIPIHPVSLPPIDPSLTKLRVPPAPTFTYPSPPHSPPTTAQVFHPSNVQHRRGTISSSVDIQPHPQSQLLQADATKTISVL</sequence>
<evidence type="ECO:0000256" key="4">
    <source>
        <dbReference type="ARBA" id="ARBA00023136"/>
    </source>
</evidence>
<evidence type="ECO:0000256" key="1">
    <source>
        <dbReference type="ARBA" id="ARBA00004141"/>
    </source>
</evidence>
<dbReference type="GO" id="GO:0016020">
    <property type="term" value="C:membrane"/>
    <property type="evidence" value="ECO:0007669"/>
    <property type="project" value="UniProtKB-SubCell"/>
</dbReference>
<feature type="transmembrane region" description="Helical" evidence="5">
    <location>
        <begin position="194"/>
        <end position="216"/>
    </location>
</feature>
<accession>A0A166HZW7</accession>
<evidence type="ECO:0000256" key="6">
    <source>
        <dbReference type="SAM" id="SignalP"/>
    </source>
</evidence>
<keyword evidence="6" id="KW-0732">Signal</keyword>
<dbReference type="OrthoDB" id="1588579at2759"/>
<feature type="transmembrane region" description="Helical" evidence="5">
    <location>
        <begin position="154"/>
        <end position="173"/>
    </location>
</feature>
<dbReference type="InterPro" id="IPR004853">
    <property type="entry name" value="Sugar_P_trans_dom"/>
</dbReference>
<evidence type="ECO:0000256" key="5">
    <source>
        <dbReference type="SAM" id="Phobius"/>
    </source>
</evidence>
<feature type="domain" description="Sugar phosphate transporter" evidence="7">
    <location>
        <begin position="9"/>
        <end position="310"/>
    </location>
</feature>
<dbReference type="InterPro" id="IPR050186">
    <property type="entry name" value="TPT_transporter"/>
</dbReference>
<keyword evidence="2 5" id="KW-0812">Transmembrane</keyword>
<evidence type="ECO:0000313" key="8">
    <source>
        <dbReference type="EMBL" id="KZT43248.1"/>
    </source>
</evidence>
<dbReference type="Proteomes" id="UP000076798">
    <property type="component" value="Unassembled WGS sequence"/>
</dbReference>
<dbReference type="InterPro" id="IPR037185">
    <property type="entry name" value="EmrE-like"/>
</dbReference>
<name>A0A166HZW7_9AGAM</name>
<dbReference type="EMBL" id="KV428009">
    <property type="protein sequence ID" value="KZT43248.1"/>
    <property type="molecule type" value="Genomic_DNA"/>
</dbReference>
<proteinExistence type="predicted"/>
<keyword evidence="3 5" id="KW-1133">Transmembrane helix</keyword>
<dbReference type="SUPFAM" id="SSF103481">
    <property type="entry name" value="Multidrug resistance efflux transporter EmrE"/>
    <property type="match status" value="2"/>
</dbReference>
<feature type="chain" id="PRO_5007874913" evidence="6">
    <location>
        <begin position="22"/>
        <end position="449"/>
    </location>
</feature>
<feature type="transmembrane region" description="Helical" evidence="5">
    <location>
        <begin position="105"/>
        <end position="123"/>
    </location>
</feature>